<sequence>MARASWPSVPELRAIPAVGALAPEVSSGSRAASFQPPNSDFVCSYTDSLEFLMVKKKGKIQNRTGLPFTAGVEICVRGSLYPYTSPLLVVNRGFTLLSLSLASAVRKVHGKRHFGAGAPKRQRERSKYHMRIRLACWQRAASGNQKGEKGLAAAVRLVRFPRES</sequence>
<dbReference type="HOGENOM" id="CLU_1621808_0_0_1"/>
<name>D8RVW0_SELML</name>
<dbReference type="EMBL" id="GL377591">
    <property type="protein sequence ID" value="EFJ24025.1"/>
    <property type="molecule type" value="Genomic_DNA"/>
</dbReference>
<organism evidence="2">
    <name type="scientific">Selaginella moellendorffii</name>
    <name type="common">Spikemoss</name>
    <dbReference type="NCBI Taxonomy" id="88036"/>
    <lineage>
        <taxon>Eukaryota</taxon>
        <taxon>Viridiplantae</taxon>
        <taxon>Streptophyta</taxon>
        <taxon>Embryophyta</taxon>
        <taxon>Tracheophyta</taxon>
        <taxon>Lycopodiopsida</taxon>
        <taxon>Selaginellales</taxon>
        <taxon>Selaginellaceae</taxon>
        <taxon>Selaginella</taxon>
    </lineage>
</organism>
<reference evidence="1 2" key="1">
    <citation type="journal article" date="2011" name="Science">
        <title>The Selaginella genome identifies genetic changes associated with the evolution of vascular plants.</title>
        <authorList>
            <person name="Banks J.A."/>
            <person name="Nishiyama T."/>
            <person name="Hasebe M."/>
            <person name="Bowman J.L."/>
            <person name="Gribskov M."/>
            <person name="dePamphilis C."/>
            <person name="Albert V.A."/>
            <person name="Aono N."/>
            <person name="Aoyama T."/>
            <person name="Ambrose B.A."/>
            <person name="Ashton N.W."/>
            <person name="Axtell M.J."/>
            <person name="Barker E."/>
            <person name="Barker M.S."/>
            <person name="Bennetzen J.L."/>
            <person name="Bonawitz N.D."/>
            <person name="Chapple C."/>
            <person name="Cheng C."/>
            <person name="Correa L.G."/>
            <person name="Dacre M."/>
            <person name="DeBarry J."/>
            <person name="Dreyer I."/>
            <person name="Elias M."/>
            <person name="Engstrom E.M."/>
            <person name="Estelle M."/>
            <person name="Feng L."/>
            <person name="Finet C."/>
            <person name="Floyd S.K."/>
            <person name="Frommer W.B."/>
            <person name="Fujita T."/>
            <person name="Gramzow L."/>
            <person name="Gutensohn M."/>
            <person name="Harholt J."/>
            <person name="Hattori M."/>
            <person name="Heyl A."/>
            <person name="Hirai T."/>
            <person name="Hiwatashi Y."/>
            <person name="Ishikawa M."/>
            <person name="Iwata M."/>
            <person name="Karol K.G."/>
            <person name="Koehler B."/>
            <person name="Kolukisaoglu U."/>
            <person name="Kubo M."/>
            <person name="Kurata T."/>
            <person name="Lalonde S."/>
            <person name="Li K."/>
            <person name="Li Y."/>
            <person name="Litt A."/>
            <person name="Lyons E."/>
            <person name="Manning G."/>
            <person name="Maruyama T."/>
            <person name="Michael T.P."/>
            <person name="Mikami K."/>
            <person name="Miyazaki S."/>
            <person name="Morinaga S."/>
            <person name="Murata T."/>
            <person name="Mueller-Roeber B."/>
            <person name="Nelson D.R."/>
            <person name="Obara M."/>
            <person name="Oguri Y."/>
            <person name="Olmstead R.G."/>
            <person name="Onodera N."/>
            <person name="Petersen B.L."/>
            <person name="Pils B."/>
            <person name="Prigge M."/>
            <person name="Rensing S.A."/>
            <person name="Riano-Pachon D.M."/>
            <person name="Roberts A.W."/>
            <person name="Sato Y."/>
            <person name="Scheller H.V."/>
            <person name="Schulz B."/>
            <person name="Schulz C."/>
            <person name="Shakirov E.V."/>
            <person name="Shibagaki N."/>
            <person name="Shinohara N."/>
            <person name="Shippen D.E."/>
            <person name="Soerensen I."/>
            <person name="Sotooka R."/>
            <person name="Sugimoto N."/>
            <person name="Sugita M."/>
            <person name="Sumikawa N."/>
            <person name="Tanurdzic M."/>
            <person name="Theissen G."/>
            <person name="Ulvskov P."/>
            <person name="Wakazuki S."/>
            <person name="Weng J.K."/>
            <person name="Willats W.W."/>
            <person name="Wipf D."/>
            <person name="Wolf P.G."/>
            <person name="Yang L."/>
            <person name="Zimmer A.D."/>
            <person name="Zhu Q."/>
            <person name="Mitros T."/>
            <person name="Hellsten U."/>
            <person name="Loque D."/>
            <person name="Otillar R."/>
            <person name="Salamov A."/>
            <person name="Schmutz J."/>
            <person name="Shapiro H."/>
            <person name="Lindquist E."/>
            <person name="Lucas S."/>
            <person name="Rokhsar D."/>
            <person name="Grigoriev I.V."/>
        </authorList>
    </citation>
    <scope>NUCLEOTIDE SEQUENCE [LARGE SCALE GENOMIC DNA]</scope>
</reference>
<keyword evidence="2" id="KW-1185">Reference proteome</keyword>
<dbReference type="Gramene" id="EFJ24025">
    <property type="protein sequence ID" value="EFJ24025"/>
    <property type="gene ID" value="SELMODRAFT_415363"/>
</dbReference>
<proteinExistence type="predicted"/>
<evidence type="ECO:0000313" key="1">
    <source>
        <dbReference type="EMBL" id="EFJ24025.1"/>
    </source>
</evidence>
<dbReference type="InParanoid" id="D8RVW0"/>
<dbReference type="AlphaFoldDB" id="D8RVW0"/>
<accession>D8RVW0</accession>
<evidence type="ECO:0000313" key="2">
    <source>
        <dbReference type="Proteomes" id="UP000001514"/>
    </source>
</evidence>
<gene>
    <name evidence="1" type="ORF">SELMODRAFT_415363</name>
</gene>
<protein>
    <submittedName>
        <fullName evidence="1">Uncharacterized protein</fullName>
    </submittedName>
</protein>
<dbReference type="KEGG" id="smo:SELMODRAFT_415363"/>
<dbReference type="Proteomes" id="UP000001514">
    <property type="component" value="Unassembled WGS sequence"/>
</dbReference>